<proteinExistence type="predicted"/>
<feature type="transmembrane region" description="Helical" evidence="1">
    <location>
        <begin position="273"/>
        <end position="294"/>
    </location>
</feature>
<feature type="transmembrane region" description="Helical" evidence="1">
    <location>
        <begin position="159"/>
        <end position="179"/>
    </location>
</feature>
<accession>A0A7D8YSB2</accession>
<evidence type="ECO:0000313" key="4">
    <source>
        <dbReference type="Proteomes" id="UP000481288"/>
    </source>
</evidence>
<dbReference type="PANTHER" id="PTHR42109:SF2">
    <property type="entry name" value="INTEGRAL MEMBRANE PROTEIN"/>
    <property type="match status" value="1"/>
</dbReference>
<keyword evidence="1" id="KW-0812">Transmembrane</keyword>
<organism evidence="3 4">
    <name type="scientific">Lachnellula cervina</name>
    <dbReference type="NCBI Taxonomy" id="1316786"/>
    <lineage>
        <taxon>Eukaryota</taxon>
        <taxon>Fungi</taxon>
        <taxon>Dikarya</taxon>
        <taxon>Ascomycota</taxon>
        <taxon>Pezizomycotina</taxon>
        <taxon>Leotiomycetes</taxon>
        <taxon>Helotiales</taxon>
        <taxon>Lachnaceae</taxon>
        <taxon>Lachnellula</taxon>
    </lineage>
</organism>
<evidence type="ECO:0000313" key="3">
    <source>
        <dbReference type="EMBL" id="TVY53687.1"/>
    </source>
</evidence>
<protein>
    <recommendedName>
        <fullName evidence="2">DUF7702 domain-containing protein</fullName>
    </recommendedName>
</protein>
<feature type="domain" description="DUF7702" evidence="2">
    <location>
        <begin position="27"/>
        <end position="123"/>
    </location>
</feature>
<dbReference type="PANTHER" id="PTHR42109">
    <property type="entry name" value="UNPLACED GENOMIC SCAFFOLD UM_SCAF_CONTIG_1.265, WHOLE GENOME SHOTGUN SEQUENCE"/>
    <property type="match status" value="1"/>
</dbReference>
<dbReference type="AlphaFoldDB" id="A0A7D8YSB2"/>
<dbReference type="EMBL" id="QGMG01000425">
    <property type="protein sequence ID" value="TVY53687.1"/>
    <property type="molecule type" value="Genomic_DNA"/>
</dbReference>
<dbReference type="Proteomes" id="UP000481288">
    <property type="component" value="Unassembled WGS sequence"/>
</dbReference>
<feature type="domain" description="DUF7702" evidence="2">
    <location>
        <begin position="144"/>
        <end position="294"/>
    </location>
</feature>
<sequence length="361" mass="39267">MPWLISSPATQSTFHPATQTLKMGKNIREGIAIVDLALYIPLLITVIFVLIRHGFQKQLGWIYLLIFTIVRTAGAVLELLHLHNSANSTYLQWSLILSSVGLSPLLLASLGLLKRVIDCTSTHVSSGEPNVIVSALSERLRIIKRFSSKATANSRRSRLIQLLQLPTTIALILAVVGGMDAVSSSSTPKDIQTGIKDTKWGMGIFIVIYLILCILTVVSTLEIRKTVSGERRILLAVIIALPLIGSRLLWAVLCAFKGGKIFNVENGSAVVQIAMADVEEVLVVFLYVVAGLSVGKYDEREVSRQRAKENVYAPPQSYDGRVDPRDGAMAAWPHPPVQARRNDEGYNGGYSGGYNGGGGYA</sequence>
<feature type="transmembrane region" description="Helical" evidence="1">
    <location>
        <begin position="199"/>
        <end position="221"/>
    </location>
</feature>
<evidence type="ECO:0000259" key="2">
    <source>
        <dbReference type="Pfam" id="PF24800"/>
    </source>
</evidence>
<dbReference type="Pfam" id="PF24800">
    <property type="entry name" value="DUF7702"/>
    <property type="match status" value="2"/>
</dbReference>
<feature type="transmembrane region" description="Helical" evidence="1">
    <location>
        <begin position="62"/>
        <end position="81"/>
    </location>
</feature>
<feature type="transmembrane region" description="Helical" evidence="1">
    <location>
        <begin position="233"/>
        <end position="253"/>
    </location>
</feature>
<dbReference type="InterPro" id="IPR056119">
    <property type="entry name" value="DUF7702"/>
</dbReference>
<evidence type="ECO:0000256" key="1">
    <source>
        <dbReference type="SAM" id="Phobius"/>
    </source>
</evidence>
<name>A0A7D8YSB2_9HELO</name>
<dbReference type="OrthoDB" id="2560628at2759"/>
<feature type="transmembrane region" description="Helical" evidence="1">
    <location>
        <begin position="93"/>
        <end position="113"/>
    </location>
</feature>
<feature type="transmembrane region" description="Helical" evidence="1">
    <location>
        <begin position="30"/>
        <end position="50"/>
    </location>
</feature>
<keyword evidence="1" id="KW-1133">Transmembrane helix</keyword>
<gene>
    <name evidence="3" type="ORF">LCER1_G004143</name>
</gene>
<keyword evidence="4" id="KW-1185">Reference proteome</keyword>
<keyword evidence="1" id="KW-0472">Membrane</keyword>
<comment type="caution">
    <text evidence="3">The sequence shown here is derived from an EMBL/GenBank/DDBJ whole genome shotgun (WGS) entry which is preliminary data.</text>
</comment>
<reference evidence="3 4" key="1">
    <citation type="submission" date="2018-05" db="EMBL/GenBank/DDBJ databases">
        <title>Whole genome sequencing for identification of molecular markers to develop diagnostic detection tools for the regulated plant pathogen Lachnellula willkommii.</title>
        <authorList>
            <person name="Giroux E."/>
            <person name="Bilodeau G."/>
        </authorList>
    </citation>
    <scope>NUCLEOTIDE SEQUENCE [LARGE SCALE GENOMIC DNA]</scope>
    <source>
        <strain evidence="3 4">CBS 625.97</strain>
    </source>
</reference>